<accession>A0ACC3MHM5</accession>
<organism evidence="1 2">
    <name type="scientific">Vermiconidia calcicola</name>
    <dbReference type="NCBI Taxonomy" id="1690605"/>
    <lineage>
        <taxon>Eukaryota</taxon>
        <taxon>Fungi</taxon>
        <taxon>Dikarya</taxon>
        <taxon>Ascomycota</taxon>
        <taxon>Pezizomycotina</taxon>
        <taxon>Dothideomycetes</taxon>
        <taxon>Dothideomycetidae</taxon>
        <taxon>Mycosphaerellales</taxon>
        <taxon>Extremaceae</taxon>
        <taxon>Vermiconidia</taxon>
    </lineage>
</organism>
<gene>
    <name evidence="1" type="ORF">LTR37_018294</name>
</gene>
<name>A0ACC3MHM5_9PEZI</name>
<evidence type="ECO:0000313" key="1">
    <source>
        <dbReference type="EMBL" id="KAK3695889.1"/>
    </source>
</evidence>
<sequence length="222" mass="24435">MAGGHSSPWPPAAGLTTQNVKSAEAILTTSAWTRIAAPASLVFDVVLDVASYGKWNNFCPRVTVQSQSSDAGAEEGKLHIGTVFTFQVVMDEKKPNSETPTQLLCTDISTPAAPSSYIPSDVLKNEDSYTEDVSKVYRVGWRCEGGFVSRGLKTERFHEIIVLGENECEVRTWENQGGILAHTVKWLYRKTLDAKFKLWCADLKKYCEGQAKAQQTDVGDNP</sequence>
<evidence type="ECO:0000313" key="2">
    <source>
        <dbReference type="Proteomes" id="UP001281147"/>
    </source>
</evidence>
<dbReference type="EMBL" id="JAUTXU010000252">
    <property type="protein sequence ID" value="KAK3695889.1"/>
    <property type="molecule type" value="Genomic_DNA"/>
</dbReference>
<proteinExistence type="predicted"/>
<dbReference type="Proteomes" id="UP001281147">
    <property type="component" value="Unassembled WGS sequence"/>
</dbReference>
<comment type="caution">
    <text evidence="1">The sequence shown here is derived from an EMBL/GenBank/DDBJ whole genome shotgun (WGS) entry which is preliminary data.</text>
</comment>
<protein>
    <submittedName>
        <fullName evidence="1">Uncharacterized protein</fullName>
    </submittedName>
</protein>
<keyword evidence="2" id="KW-1185">Reference proteome</keyword>
<reference evidence="1" key="1">
    <citation type="submission" date="2023-07" db="EMBL/GenBank/DDBJ databases">
        <title>Black Yeasts Isolated from many extreme environments.</title>
        <authorList>
            <person name="Coleine C."/>
            <person name="Stajich J.E."/>
            <person name="Selbmann L."/>
        </authorList>
    </citation>
    <scope>NUCLEOTIDE SEQUENCE</scope>
    <source>
        <strain evidence="1">CCFEE 5714</strain>
    </source>
</reference>